<evidence type="ECO:0000313" key="3">
    <source>
        <dbReference type="Proteomes" id="UP000589626"/>
    </source>
</evidence>
<evidence type="ECO:0000256" key="1">
    <source>
        <dbReference type="SAM" id="Phobius"/>
    </source>
</evidence>
<protein>
    <recommendedName>
        <fullName evidence="4">PH domain-containing protein</fullName>
    </recommendedName>
</protein>
<organism evidence="2 3">
    <name type="scientific">Nocardioides soli</name>
    <dbReference type="NCBI Taxonomy" id="1036020"/>
    <lineage>
        <taxon>Bacteria</taxon>
        <taxon>Bacillati</taxon>
        <taxon>Actinomycetota</taxon>
        <taxon>Actinomycetes</taxon>
        <taxon>Propionibacteriales</taxon>
        <taxon>Nocardioidaceae</taxon>
        <taxon>Nocardioides</taxon>
    </lineage>
</organism>
<name>A0A7W4W0W2_9ACTN</name>
<keyword evidence="3" id="KW-1185">Reference proteome</keyword>
<accession>A0A7W4W0W2</accession>
<gene>
    <name evidence="2" type="ORF">FHU40_005197</name>
</gene>
<sequence>MTRLWGWIVVGVRFEINLYVALGRWLLRRPAVPTGVTPWGYARLVTPVIWLWIFGSAVEVVVVHVITPWLVVRLVLLAVGVWGLLWMVGLLASYRVYPHLVDDDGLRVRHGKRADVRVPWERIARVTTVDRDLPSSVRTFQPCPAGVDGEGGIDLQIGVSGRANVHLVLTEPMTVPVSGEPLAVTALTFLADDPREFVAQVRSAVRSTAH</sequence>
<reference evidence="2 3" key="1">
    <citation type="submission" date="2020-08" db="EMBL/GenBank/DDBJ databases">
        <title>Sequencing the genomes of 1000 actinobacteria strains.</title>
        <authorList>
            <person name="Klenk H.-P."/>
        </authorList>
    </citation>
    <scope>NUCLEOTIDE SEQUENCE [LARGE SCALE GENOMIC DNA]</scope>
    <source>
        <strain evidence="2 3">DSM 105498</strain>
    </source>
</reference>
<feature type="transmembrane region" description="Helical" evidence="1">
    <location>
        <begin position="48"/>
        <end position="70"/>
    </location>
</feature>
<proteinExistence type="predicted"/>
<comment type="caution">
    <text evidence="2">The sequence shown here is derived from an EMBL/GenBank/DDBJ whole genome shotgun (WGS) entry which is preliminary data.</text>
</comment>
<keyword evidence="1" id="KW-0812">Transmembrane</keyword>
<dbReference type="EMBL" id="JACHWR010000006">
    <property type="protein sequence ID" value="MBB3045340.1"/>
    <property type="molecule type" value="Genomic_DNA"/>
</dbReference>
<evidence type="ECO:0000313" key="2">
    <source>
        <dbReference type="EMBL" id="MBB3045340.1"/>
    </source>
</evidence>
<feature type="transmembrane region" description="Helical" evidence="1">
    <location>
        <begin position="6"/>
        <end position="27"/>
    </location>
</feature>
<dbReference type="Proteomes" id="UP000589626">
    <property type="component" value="Unassembled WGS sequence"/>
</dbReference>
<keyword evidence="1" id="KW-0472">Membrane</keyword>
<feature type="transmembrane region" description="Helical" evidence="1">
    <location>
        <begin position="76"/>
        <end position="97"/>
    </location>
</feature>
<evidence type="ECO:0008006" key="4">
    <source>
        <dbReference type="Google" id="ProtNLM"/>
    </source>
</evidence>
<keyword evidence="1" id="KW-1133">Transmembrane helix</keyword>
<dbReference type="RefSeq" id="WP_183595342.1">
    <property type="nucleotide sequence ID" value="NZ_JACHWR010000006.1"/>
</dbReference>
<dbReference type="AlphaFoldDB" id="A0A7W4W0W2"/>